<dbReference type="GO" id="GO:0016491">
    <property type="term" value="F:oxidoreductase activity"/>
    <property type="evidence" value="ECO:0007669"/>
    <property type="project" value="InterPro"/>
</dbReference>
<dbReference type="PANTHER" id="PTHR43745">
    <property type="entry name" value="NITROREDUCTASE MJ1384-RELATED"/>
    <property type="match status" value="1"/>
</dbReference>
<dbReference type="Pfam" id="PF00881">
    <property type="entry name" value="Nitroreductase"/>
    <property type="match status" value="1"/>
</dbReference>
<evidence type="ECO:0000259" key="2">
    <source>
        <dbReference type="Pfam" id="PF00881"/>
    </source>
</evidence>
<dbReference type="NCBIfam" id="TIGR03605">
    <property type="entry name" value="antibiot_sagB"/>
    <property type="match status" value="1"/>
</dbReference>
<dbReference type="PANTHER" id="PTHR43745:SF2">
    <property type="entry name" value="NITROREDUCTASE MJ1384-RELATED"/>
    <property type="match status" value="1"/>
</dbReference>
<gene>
    <name evidence="4" type="ORF">DZF96_00165</name>
</gene>
<evidence type="ECO:0000313" key="4">
    <source>
        <dbReference type="EMBL" id="RII99091.1"/>
    </source>
</evidence>
<feature type="region of interest" description="Disordered" evidence="1">
    <location>
        <begin position="332"/>
        <end position="356"/>
    </location>
</feature>
<protein>
    <submittedName>
        <fullName evidence="4">SagB/ThcOx family dehydrogenase</fullName>
    </submittedName>
</protein>
<dbReference type="InterPro" id="IPR052544">
    <property type="entry name" value="Bacteriocin_Proc_Enz"/>
</dbReference>
<dbReference type="Pfam" id="PF14028">
    <property type="entry name" value="Lant_dehydr_C"/>
    <property type="match status" value="1"/>
</dbReference>
<dbReference type="InterPro" id="IPR029479">
    <property type="entry name" value="Nitroreductase"/>
</dbReference>
<dbReference type="InterPro" id="IPR000415">
    <property type="entry name" value="Nitroreductase-like"/>
</dbReference>
<feature type="domain" description="Nitroreductase" evidence="2">
    <location>
        <begin position="463"/>
        <end position="551"/>
    </location>
</feature>
<dbReference type="Proteomes" id="UP000266298">
    <property type="component" value="Unassembled WGS sequence"/>
</dbReference>
<dbReference type="Gene3D" id="3.40.109.10">
    <property type="entry name" value="NADH Oxidase"/>
    <property type="match status" value="1"/>
</dbReference>
<organism evidence="4 5">
    <name type="scientific">Clavibacter michiganensis</name>
    <dbReference type="NCBI Taxonomy" id="28447"/>
    <lineage>
        <taxon>Bacteria</taxon>
        <taxon>Bacillati</taxon>
        <taxon>Actinomycetota</taxon>
        <taxon>Actinomycetes</taxon>
        <taxon>Micrococcales</taxon>
        <taxon>Microbacteriaceae</taxon>
        <taxon>Clavibacter</taxon>
    </lineage>
</organism>
<proteinExistence type="predicted"/>
<name>A0A399NZ65_9MICO</name>
<dbReference type="RefSeq" id="WP_043588228.1">
    <property type="nucleotide sequence ID" value="NZ_QWEC01000001.1"/>
</dbReference>
<feature type="domain" description="Thiopeptide-type bacteriocin biosynthesis" evidence="3">
    <location>
        <begin position="7"/>
        <end position="294"/>
    </location>
</feature>
<evidence type="ECO:0000256" key="1">
    <source>
        <dbReference type="SAM" id="MobiDB-lite"/>
    </source>
</evidence>
<dbReference type="InterPro" id="IPR023809">
    <property type="entry name" value="Thiopep_bacteriocin_synth_dom"/>
</dbReference>
<dbReference type="InterPro" id="IPR020051">
    <property type="entry name" value="SagB-type_dehydrogenase"/>
</dbReference>
<evidence type="ECO:0000259" key="3">
    <source>
        <dbReference type="Pfam" id="PF14028"/>
    </source>
</evidence>
<comment type="caution">
    <text evidence="4">The sequence shown here is derived from an EMBL/GenBank/DDBJ whole genome shotgun (WGS) entry which is preliminary data.</text>
</comment>
<accession>A0A399NZ65</accession>
<dbReference type="EMBL" id="QWEC01000001">
    <property type="protein sequence ID" value="RII99091.1"/>
    <property type="molecule type" value="Genomic_DNA"/>
</dbReference>
<evidence type="ECO:0000313" key="5">
    <source>
        <dbReference type="Proteomes" id="UP000266298"/>
    </source>
</evidence>
<dbReference type="SUPFAM" id="SSF55469">
    <property type="entry name" value="FMN-dependent nitroreductase-like"/>
    <property type="match status" value="1"/>
</dbReference>
<dbReference type="AlphaFoldDB" id="A0A399NZ65"/>
<dbReference type="CDD" id="cd02142">
    <property type="entry name" value="McbC_SagB-like_oxidoreductase"/>
    <property type="match status" value="1"/>
</dbReference>
<reference evidence="4 5" key="1">
    <citation type="submission" date="2018-08" db="EMBL/GenBank/DDBJ databases">
        <title>Genome Sequence of Clavibacter michiganensis Subspecies type strains, and the Atypical Peach-Colored Strains Isolated from Tomato.</title>
        <authorList>
            <person name="Osdaghi E."/>
            <person name="Portier P."/>
            <person name="Briand M."/>
            <person name="Jacques M.-A."/>
        </authorList>
    </citation>
    <scope>NUCLEOTIDE SEQUENCE [LARGE SCALE GENOMIC DNA]</scope>
    <source>
        <strain evidence="4 5">CFBP 7493</strain>
    </source>
</reference>
<sequence length="567" mass="62055">MTASPRWQTLEIYLHRTREEVDRVLVDVVQPLLDELRDAGAIDEWYFLRYWHDGPHLRVRVLNALLVEGIRATLSSRITPGDTASPAFSPADFYAGFAPSPGERRWSADGEIRIAGYEPEVERYGGAAAIRDAERLFIESGRVALSVIAATEDRGKRFAVAADLLFLTVTAVGWTTLETVRQARGYFSSWDYSDETLPVPSEPLRQAAERAFTASPDRWIGRSRVLGPYATADGEDTYSQWSGAVRRYSRALHELSGESMTNSHSRIIWSQVHMLHNRLGLTIDEERILAWLVSMAALASAGGTTSHDEALGRPDRRYLEWSKYTRNDAPASLEALPPVKREEGPSPDRAAPFPPPRPLLATMQRALDNRRSVRDGFVSGLTAQDVGDLLLGAAGQKPEATRPSRPYPSPGGAFATELYFHVTGVVGLDDGLHHFDPVSRGHRPVAGNLPLDALNGMSPYLGESQDGGELDLSGAQVVLFLVTRLEALEPKYGPRSLRLALLEAGHLSQALCLVASALALGSLVVSGYADDALNAALHLDGVDSFVSEMLVIGKRDPLRGEHSIRPD</sequence>
<dbReference type="NCBIfam" id="TIGR03891">
    <property type="entry name" value="thiopep_ocin"/>
    <property type="match status" value="1"/>
</dbReference>